<name>A0ACB9A5I2_9ASTR</name>
<dbReference type="EMBL" id="CM042042">
    <property type="protein sequence ID" value="KAI3704643.1"/>
    <property type="molecule type" value="Genomic_DNA"/>
</dbReference>
<evidence type="ECO:0000313" key="1">
    <source>
        <dbReference type="EMBL" id="KAI3704643.1"/>
    </source>
</evidence>
<sequence>MGCNVLGGMVWEGPLVHLVEFEWYGKLCTGSWIANHLRRGSMVKPESIILTVKRRYVNIIYGEFWCMYRLRRVQGHVGRQNGYDISRQRIKRTRRRAWTTRKYFRGKIRNRENKDTPKLLKIGQDIARDRNATRKDRKQEDKRMHNDWV</sequence>
<gene>
    <name evidence="1" type="ORF">L1987_74870</name>
</gene>
<comment type="caution">
    <text evidence="1">The sequence shown here is derived from an EMBL/GenBank/DDBJ whole genome shotgun (WGS) entry which is preliminary data.</text>
</comment>
<dbReference type="Proteomes" id="UP001056120">
    <property type="component" value="Linkage Group LG25"/>
</dbReference>
<reference evidence="2" key="1">
    <citation type="journal article" date="2022" name="Mol. Ecol. Resour.">
        <title>The genomes of chicory, endive, great burdock and yacon provide insights into Asteraceae palaeo-polyploidization history and plant inulin production.</title>
        <authorList>
            <person name="Fan W."/>
            <person name="Wang S."/>
            <person name="Wang H."/>
            <person name="Wang A."/>
            <person name="Jiang F."/>
            <person name="Liu H."/>
            <person name="Zhao H."/>
            <person name="Xu D."/>
            <person name="Zhang Y."/>
        </authorList>
    </citation>
    <scope>NUCLEOTIDE SEQUENCE [LARGE SCALE GENOMIC DNA]</scope>
    <source>
        <strain evidence="2">cv. Yunnan</strain>
    </source>
</reference>
<proteinExistence type="predicted"/>
<organism evidence="1 2">
    <name type="scientific">Smallanthus sonchifolius</name>
    <dbReference type="NCBI Taxonomy" id="185202"/>
    <lineage>
        <taxon>Eukaryota</taxon>
        <taxon>Viridiplantae</taxon>
        <taxon>Streptophyta</taxon>
        <taxon>Embryophyta</taxon>
        <taxon>Tracheophyta</taxon>
        <taxon>Spermatophyta</taxon>
        <taxon>Magnoliopsida</taxon>
        <taxon>eudicotyledons</taxon>
        <taxon>Gunneridae</taxon>
        <taxon>Pentapetalae</taxon>
        <taxon>asterids</taxon>
        <taxon>campanulids</taxon>
        <taxon>Asterales</taxon>
        <taxon>Asteraceae</taxon>
        <taxon>Asteroideae</taxon>
        <taxon>Heliantheae alliance</taxon>
        <taxon>Millerieae</taxon>
        <taxon>Smallanthus</taxon>
    </lineage>
</organism>
<keyword evidence="2" id="KW-1185">Reference proteome</keyword>
<evidence type="ECO:0000313" key="2">
    <source>
        <dbReference type="Proteomes" id="UP001056120"/>
    </source>
</evidence>
<protein>
    <submittedName>
        <fullName evidence="1">Uncharacterized protein</fullName>
    </submittedName>
</protein>
<accession>A0ACB9A5I2</accession>
<reference evidence="1 2" key="2">
    <citation type="journal article" date="2022" name="Mol. Ecol. Resour.">
        <title>The genomes of chicory, endive, great burdock and yacon provide insights into Asteraceae paleo-polyploidization history and plant inulin production.</title>
        <authorList>
            <person name="Fan W."/>
            <person name="Wang S."/>
            <person name="Wang H."/>
            <person name="Wang A."/>
            <person name="Jiang F."/>
            <person name="Liu H."/>
            <person name="Zhao H."/>
            <person name="Xu D."/>
            <person name="Zhang Y."/>
        </authorList>
    </citation>
    <scope>NUCLEOTIDE SEQUENCE [LARGE SCALE GENOMIC DNA]</scope>
    <source>
        <strain evidence="2">cv. Yunnan</strain>
        <tissue evidence="1">Leaves</tissue>
    </source>
</reference>